<feature type="domain" description="GmrSD restriction endonucleases C-terminal" evidence="2">
    <location>
        <begin position="434"/>
        <end position="591"/>
    </location>
</feature>
<keyword evidence="4" id="KW-1185">Reference proteome</keyword>
<dbReference type="InterPro" id="IPR004919">
    <property type="entry name" value="GmrSD_N"/>
</dbReference>
<evidence type="ECO:0000259" key="1">
    <source>
        <dbReference type="Pfam" id="PF03235"/>
    </source>
</evidence>
<reference evidence="3 4" key="1">
    <citation type="submission" date="2018-11" db="EMBL/GenBank/DDBJ databases">
        <title>Proposal to divide the Flavobacteriaceae and reorganize its genera based on Amino Acid Identity values calculated from whole genome sequences.</title>
        <authorList>
            <person name="Nicholson A.C."/>
            <person name="Gulvik C.A."/>
            <person name="Whitney A.M."/>
            <person name="Humrighouse B.W."/>
            <person name="Bell M."/>
            <person name="Holmes B."/>
            <person name="Steigerwalt A.G."/>
            <person name="Villarma A."/>
            <person name="Sheth M."/>
            <person name="Batra D."/>
            <person name="Pryor J."/>
            <person name="Bernardet J.-F."/>
            <person name="Hugo C."/>
            <person name="Kampfer P."/>
            <person name="Newman J."/>
            <person name="McQuiston J.R."/>
        </authorList>
    </citation>
    <scope>NUCLEOTIDE SEQUENCE [LARGE SCALE GENOMIC DNA]</scope>
    <source>
        <strain evidence="3 4">G0041</strain>
    </source>
</reference>
<dbReference type="EMBL" id="CP033923">
    <property type="protein sequence ID" value="AZA89850.1"/>
    <property type="molecule type" value="Genomic_DNA"/>
</dbReference>
<evidence type="ECO:0000259" key="2">
    <source>
        <dbReference type="Pfam" id="PF07510"/>
    </source>
</evidence>
<dbReference type="Pfam" id="PF07510">
    <property type="entry name" value="GmrSD_C"/>
    <property type="match status" value="1"/>
</dbReference>
<dbReference type="RefSeq" id="WP_123856274.1">
    <property type="nucleotide sequence ID" value="NZ_CP033923.1"/>
</dbReference>
<proteinExistence type="predicted"/>
<name>A0AAD0YI93_CHRNA</name>
<organism evidence="3 4">
    <name type="scientific">Chryseobacterium nakagawai</name>
    <dbReference type="NCBI Taxonomy" id="1241982"/>
    <lineage>
        <taxon>Bacteria</taxon>
        <taxon>Pseudomonadati</taxon>
        <taxon>Bacteroidota</taxon>
        <taxon>Flavobacteriia</taxon>
        <taxon>Flavobacteriales</taxon>
        <taxon>Weeksellaceae</taxon>
        <taxon>Chryseobacterium group</taxon>
        <taxon>Chryseobacterium</taxon>
    </lineage>
</organism>
<dbReference type="KEGG" id="cnk:EG343_04015"/>
<dbReference type="Proteomes" id="UP000278288">
    <property type="component" value="Chromosome"/>
</dbReference>
<gene>
    <name evidence="3" type="ORF">EG343_04015</name>
</gene>
<dbReference type="Pfam" id="PF03235">
    <property type="entry name" value="GmrSD_N"/>
    <property type="match status" value="1"/>
</dbReference>
<dbReference type="PANTHER" id="PTHR35149">
    <property type="entry name" value="SLL5132 PROTEIN"/>
    <property type="match status" value="1"/>
</dbReference>
<accession>A0AAD0YI93</accession>
<feature type="domain" description="GmrSD restriction endonucleases N-terminal" evidence="1">
    <location>
        <begin position="13"/>
        <end position="233"/>
    </location>
</feature>
<evidence type="ECO:0000313" key="4">
    <source>
        <dbReference type="Proteomes" id="UP000278288"/>
    </source>
</evidence>
<dbReference type="InterPro" id="IPR011089">
    <property type="entry name" value="GmrSD_C"/>
</dbReference>
<dbReference type="AlphaFoldDB" id="A0AAD0YI93"/>
<sequence>MKAEAMSLTFLGNEGLVRIPFFQRGYVWDITNWDDILTDLLDFEKSHFLGSLILKQQEKQSGKPKEVLVIDGQQRLTTLSILLRAIFNGFDTETQENSEDALRNYLFFKKNKTDKNYFVKISHSKVDRSHFHDVINNKIPDDLYESITVENAATKTTSKNSKIYQCYKYFSERLKDISLEDRLELFNRLLDDENKILVIIDLSEKENEQTIFDTINSAGVRLSSADIVKNALFQKALELFDTEGEVEELYQSNWENVFTIDEEAIIFWDTPRATGRLMRDNIEILLHSISVIKGFFDPDKHTLSDLSNLYKNYIFNISRSNLKDFISEIAKYATLFREKILVFNPSTLFTYQDHYIRLFHILNICEISTFHPYVLSLFYKYDNDETKLLKELSKVESLVVRRMITKSETKSYNKMCKEFIRDNSAIDLKLFEQTDDNIKNGLTSIVNKNATLLLFWIELYRRANDRKQSVKELKYNYSLEHLMPQKWEQFWSNVDILDANGILISDRDTAKKERVAKISHIGNMTLLNSSLNTSLRNYEFDRKIKGEGRKKGIKDYADLGITKFDILTPYEGGDKIWNETKIVKRTEDLANDIIQIW</sequence>
<protein>
    <submittedName>
        <fullName evidence="3">DUF262 domain-containing protein</fullName>
    </submittedName>
</protein>
<dbReference type="PANTHER" id="PTHR35149:SF1">
    <property type="entry name" value="DUF5655 DOMAIN-CONTAINING PROTEIN"/>
    <property type="match status" value="1"/>
</dbReference>
<evidence type="ECO:0000313" key="3">
    <source>
        <dbReference type="EMBL" id="AZA89850.1"/>
    </source>
</evidence>